<keyword evidence="3" id="KW-0998">Cell outer membrane</keyword>
<dbReference type="Proteomes" id="UP000076079">
    <property type="component" value="Chromosome"/>
</dbReference>
<reference evidence="6" key="2">
    <citation type="submission" date="2016-04" db="EMBL/GenBank/DDBJ databases">
        <title>First Complete Genome Sequence of a Subdivision 6 Acidobacterium.</title>
        <authorList>
            <person name="Huang S."/>
            <person name="Vieira S."/>
            <person name="Bunk B."/>
            <person name="Riedel T."/>
            <person name="Sproeer C."/>
            <person name="Overmann J."/>
        </authorList>
    </citation>
    <scope>NUCLEOTIDE SEQUENCE [LARGE SCALE GENOMIC DNA]</scope>
    <source>
        <strain evidence="6">DSM 100886 HEG_-6_39</strain>
    </source>
</reference>
<evidence type="ECO:0000256" key="1">
    <source>
        <dbReference type="ARBA" id="ARBA00004442"/>
    </source>
</evidence>
<dbReference type="KEGG" id="abac:LuPra_04358"/>
<reference evidence="5 6" key="1">
    <citation type="journal article" date="2016" name="Genome Announc.">
        <title>First Complete Genome Sequence of a Subdivision 6 Acidobacterium Strain.</title>
        <authorList>
            <person name="Huang S."/>
            <person name="Vieira S."/>
            <person name="Bunk B."/>
            <person name="Riedel T."/>
            <person name="Sproer C."/>
            <person name="Overmann J."/>
        </authorList>
    </citation>
    <scope>NUCLEOTIDE SEQUENCE [LARGE SCALE GENOMIC DNA]</scope>
    <source>
        <strain evidence="6">DSM 100886 HEG_-6_39</strain>
    </source>
</reference>
<organism evidence="5 6">
    <name type="scientific">Luteitalea pratensis</name>
    <dbReference type="NCBI Taxonomy" id="1855912"/>
    <lineage>
        <taxon>Bacteria</taxon>
        <taxon>Pseudomonadati</taxon>
        <taxon>Acidobacteriota</taxon>
        <taxon>Vicinamibacteria</taxon>
        <taxon>Vicinamibacterales</taxon>
        <taxon>Vicinamibacteraceae</taxon>
        <taxon>Luteitalea</taxon>
    </lineage>
</organism>
<keyword evidence="6" id="KW-1185">Reference proteome</keyword>
<evidence type="ECO:0000256" key="2">
    <source>
        <dbReference type="ARBA" id="ARBA00023136"/>
    </source>
</evidence>
<dbReference type="Pfam" id="PF25183">
    <property type="entry name" value="OMP_b-brl_4"/>
    <property type="match status" value="1"/>
</dbReference>
<evidence type="ECO:0000259" key="4">
    <source>
        <dbReference type="Pfam" id="PF25183"/>
    </source>
</evidence>
<dbReference type="SUPFAM" id="SSF49464">
    <property type="entry name" value="Carboxypeptidase regulatory domain-like"/>
    <property type="match status" value="1"/>
</dbReference>
<evidence type="ECO:0000313" key="6">
    <source>
        <dbReference type="Proteomes" id="UP000076079"/>
    </source>
</evidence>
<dbReference type="OrthoDB" id="97893at2"/>
<comment type="subcellular location">
    <subcellularLocation>
        <location evidence="1">Cell outer membrane</location>
    </subcellularLocation>
</comment>
<name>A0A143PSG9_LUTPR</name>
<evidence type="ECO:0000313" key="5">
    <source>
        <dbReference type="EMBL" id="AMY11113.1"/>
    </source>
</evidence>
<dbReference type="GO" id="GO:0009279">
    <property type="term" value="C:cell outer membrane"/>
    <property type="evidence" value="ECO:0007669"/>
    <property type="project" value="UniProtKB-SubCell"/>
</dbReference>
<dbReference type="EMBL" id="CP015136">
    <property type="protein sequence ID" value="AMY11113.1"/>
    <property type="molecule type" value="Genomic_DNA"/>
</dbReference>
<dbReference type="Gene3D" id="2.60.40.1120">
    <property type="entry name" value="Carboxypeptidase-like, regulatory domain"/>
    <property type="match status" value="1"/>
</dbReference>
<protein>
    <recommendedName>
        <fullName evidence="4">TonB-dependent transporter Oar-like beta-barrel domain-containing protein</fullName>
    </recommendedName>
</protein>
<accession>A0A143PSG9</accession>
<dbReference type="InterPro" id="IPR008969">
    <property type="entry name" value="CarboxyPept-like_regulatory"/>
</dbReference>
<dbReference type="STRING" id="1855912.LuPra_04358"/>
<keyword evidence="2" id="KW-0472">Membrane</keyword>
<dbReference type="RefSeq" id="WP_110172690.1">
    <property type="nucleotide sequence ID" value="NZ_CP015136.1"/>
</dbReference>
<dbReference type="SUPFAM" id="SSF56935">
    <property type="entry name" value="Porins"/>
    <property type="match status" value="1"/>
</dbReference>
<evidence type="ECO:0000256" key="3">
    <source>
        <dbReference type="ARBA" id="ARBA00023237"/>
    </source>
</evidence>
<proteinExistence type="predicted"/>
<dbReference type="Gene3D" id="2.40.170.20">
    <property type="entry name" value="TonB-dependent receptor, beta-barrel domain"/>
    <property type="match status" value="1"/>
</dbReference>
<dbReference type="InterPro" id="IPR057601">
    <property type="entry name" value="Oar-like_b-barrel"/>
</dbReference>
<dbReference type="InterPro" id="IPR036942">
    <property type="entry name" value="Beta-barrel_TonB_sf"/>
</dbReference>
<sequence length="1192" mass="130933">MDTARGSRGYERAAILAVMAGWLTLAADARAQSTRGSIAGTVRDEQGAVIPGATIALVSPRRNDTQTTITNAEGDFEFLNLLPDTYTIKVTMDGFKTAERQTVVLNANDRLAVGDLTLELGAVTDTVTVSSRVVEVQSRSAERSFAVDSTAISNLAVNGRSPLALTRLAPGIANAPADGSNLFFNVNGSRGGVHNLTVDGVSNMDTGSNGVSGNINLDAVEEFKLLTNSYQAEYGRSSGAQVSVVTKSGGRDYRGSAYWYRRHEGMNANSWINNRNRGRAIATDPDSRVGLKAINRQDDLGYTIGGPVPLGGYNKDRNRLFFFFAQEHQQRFTPPVDPRLVRVPTELERRGDFSQSLDNTGTLFPYIRDYTTGLPCNASNTSGCFQDGGVLGRIPQNRLYPQGLGILNIYPSPNDSGAGYNFSSQLAADLDRREDIVRVDWQASNAWRVYGRYFNNTNNGGSGLGPYGFASDLPLTTISDIRPVYNYALSATGVLTPSLFLEITGGTVRNDIFIHDADGTWNRTDLGLSNLPLLYPGGVRDDYPPQFIFGGRSGTNPRMTPQSWPFRNFNQNYDFVVNLTKAWGRHTSKVGFYTQHSLKDQSGGGPNNGTIQFNDNPSNPFDTGFSFANAATGVFDFYEQANIWPVGEYRYWNAEWYVQDNWKVSDRITVDYGLRFYWIQPQYDQAFLTSNFVPTLFSQSQAVRLYQPGLDTRGTRVAIDPATSQTLNAAFIGRIVPDSGDIANGLRTGMSDDVGKYLIQDRGIHYAPRAGVTYDLTGRQDIILRVGGGVFYDRYQGNLAFGQIINPPNIITPRITWSRLPDVAPSNALLAPITLNALNDAGEVPTTYNYNIGVQKKLPLNMILDVAYVGSIQNHLIRRINLNAVPYGATFEPQNQDPTLSPSPTPGGSALPDDFLRPYRGFGNIGQSMFDANANYHGLQLQVDRRFSDGLFLNVNYTWSKALSRQDDDFSFSRIDEFDKQSNYAPATFDRRHIFNVNWVYELPRKESAGALLGGIINNWQLSGGYRWETGAPYTYGWTVAGVGNRNVTGSGSEGSRVVITGAYPSGHSGDPYGMIPYDILRPPAVGSIGLESSRNYMTRAAINNLDLSLQKAFPVFGESRALKIRVDAFNALNHTQFNDVNAAIQWQSMTNLTPVNLPYNAAGVLTNPSGFGAVTSVRPARVMQLLVRFDF</sequence>
<dbReference type="AlphaFoldDB" id="A0A143PSG9"/>
<gene>
    <name evidence="5" type="ORF">LuPra_04358</name>
</gene>
<dbReference type="Pfam" id="PF13620">
    <property type="entry name" value="CarboxypepD_reg"/>
    <property type="match status" value="1"/>
</dbReference>
<feature type="domain" description="TonB-dependent transporter Oar-like beta-barrel" evidence="4">
    <location>
        <begin position="245"/>
        <end position="1185"/>
    </location>
</feature>